<dbReference type="GO" id="GO:0006355">
    <property type="term" value="P:regulation of DNA-templated transcription"/>
    <property type="evidence" value="ECO:0007669"/>
    <property type="project" value="InterPro"/>
</dbReference>
<proteinExistence type="predicted"/>
<sequence>MDHQKIVTHHGNSLKTRFALRFIRSLTQIKTAAPTVSSMGTLRKRSSIIKLAADASMASAVGPKRSWSRAVLFKIRNRARIHALARQQKESNKKKEKEKNCKKDVVLGEEMEKELFGANELRRVVPGGESMDLFRLLDETAHYMKCLNTQVEVMQSIVDLYSPKT</sequence>
<dbReference type="PANTHER" id="PTHR33124">
    <property type="entry name" value="TRANSCRIPTION FACTOR IBH1-LIKE 1"/>
    <property type="match status" value="1"/>
</dbReference>
<evidence type="ECO:0000259" key="3">
    <source>
        <dbReference type="Pfam" id="PF26576"/>
    </source>
</evidence>
<accession>A0A7J6XCM4</accession>
<dbReference type="PANTHER" id="PTHR33124:SF40">
    <property type="entry name" value="TRANSCRIPTION FACTOR IBH1"/>
    <property type="match status" value="1"/>
</dbReference>
<name>A0A7J6XCM4_THATH</name>
<dbReference type="InterPro" id="IPR059002">
    <property type="entry name" value="IBH1_N"/>
</dbReference>
<evidence type="ECO:0000256" key="1">
    <source>
        <dbReference type="ARBA" id="ARBA00023015"/>
    </source>
</evidence>
<dbReference type="Pfam" id="PF26576">
    <property type="entry name" value="IBH1_N"/>
    <property type="match status" value="1"/>
</dbReference>
<feature type="domain" description="IBH1-like N-terminal" evidence="3">
    <location>
        <begin position="12"/>
        <end position="78"/>
    </location>
</feature>
<keyword evidence="5" id="KW-1185">Reference proteome</keyword>
<dbReference type="EMBL" id="JABWDY010001291">
    <property type="protein sequence ID" value="KAF5207536.1"/>
    <property type="molecule type" value="Genomic_DNA"/>
</dbReference>
<dbReference type="AlphaFoldDB" id="A0A7J6XCM4"/>
<dbReference type="OrthoDB" id="786845at2759"/>
<evidence type="ECO:0000256" key="2">
    <source>
        <dbReference type="ARBA" id="ARBA00023163"/>
    </source>
</evidence>
<comment type="caution">
    <text evidence="4">The sequence shown here is derived from an EMBL/GenBank/DDBJ whole genome shotgun (WGS) entry which is preliminary data.</text>
</comment>
<protein>
    <submittedName>
        <fullName evidence="4">Transcription factor IBH1</fullName>
    </submittedName>
</protein>
<keyword evidence="2" id="KW-0804">Transcription</keyword>
<keyword evidence="1" id="KW-0805">Transcription regulation</keyword>
<organism evidence="4 5">
    <name type="scientific">Thalictrum thalictroides</name>
    <name type="common">Rue-anemone</name>
    <name type="synonym">Anemone thalictroides</name>
    <dbReference type="NCBI Taxonomy" id="46969"/>
    <lineage>
        <taxon>Eukaryota</taxon>
        <taxon>Viridiplantae</taxon>
        <taxon>Streptophyta</taxon>
        <taxon>Embryophyta</taxon>
        <taxon>Tracheophyta</taxon>
        <taxon>Spermatophyta</taxon>
        <taxon>Magnoliopsida</taxon>
        <taxon>Ranunculales</taxon>
        <taxon>Ranunculaceae</taxon>
        <taxon>Thalictroideae</taxon>
        <taxon>Thalictrum</taxon>
    </lineage>
</organism>
<evidence type="ECO:0000313" key="4">
    <source>
        <dbReference type="EMBL" id="KAF5207536.1"/>
    </source>
</evidence>
<gene>
    <name evidence="4" type="ORF">FRX31_002879</name>
</gene>
<dbReference type="Proteomes" id="UP000554482">
    <property type="component" value="Unassembled WGS sequence"/>
</dbReference>
<reference evidence="4 5" key="1">
    <citation type="submission" date="2020-06" db="EMBL/GenBank/DDBJ databases">
        <title>Transcriptomic and genomic resources for Thalictrum thalictroides and T. hernandezii: Facilitating candidate gene discovery in an emerging model plant lineage.</title>
        <authorList>
            <person name="Arias T."/>
            <person name="Riano-Pachon D.M."/>
            <person name="Di Stilio V.S."/>
        </authorList>
    </citation>
    <scope>NUCLEOTIDE SEQUENCE [LARGE SCALE GENOMIC DNA]</scope>
    <source>
        <strain evidence="5">cv. WT478/WT964</strain>
        <tissue evidence="4">Leaves</tissue>
    </source>
</reference>
<dbReference type="InterPro" id="IPR044660">
    <property type="entry name" value="IBH1-like"/>
</dbReference>
<evidence type="ECO:0000313" key="5">
    <source>
        <dbReference type="Proteomes" id="UP000554482"/>
    </source>
</evidence>